<dbReference type="InterPro" id="IPR003848">
    <property type="entry name" value="DUF218"/>
</dbReference>
<proteinExistence type="predicted"/>
<protein>
    <recommendedName>
        <fullName evidence="1">DUF218 domain-containing protein</fullName>
    </recommendedName>
</protein>
<gene>
    <name evidence="2" type="ORF">AMON00008_LOCUS14666</name>
</gene>
<organism evidence="2">
    <name type="scientific">Alexandrium monilatum</name>
    <dbReference type="NCBI Taxonomy" id="311494"/>
    <lineage>
        <taxon>Eukaryota</taxon>
        <taxon>Sar</taxon>
        <taxon>Alveolata</taxon>
        <taxon>Dinophyceae</taxon>
        <taxon>Gonyaulacales</taxon>
        <taxon>Pyrocystaceae</taxon>
        <taxon>Alexandrium</taxon>
    </lineage>
</organism>
<evidence type="ECO:0000259" key="1">
    <source>
        <dbReference type="Pfam" id="PF02698"/>
    </source>
</evidence>
<evidence type="ECO:0000313" key="2">
    <source>
        <dbReference type="EMBL" id="CAE4575047.1"/>
    </source>
</evidence>
<reference evidence="2" key="1">
    <citation type="submission" date="2021-01" db="EMBL/GenBank/DDBJ databases">
        <authorList>
            <person name="Corre E."/>
            <person name="Pelletier E."/>
            <person name="Niang G."/>
            <person name="Scheremetjew M."/>
            <person name="Finn R."/>
            <person name="Kale V."/>
            <person name="Holt S."/>
            <person name="Cochrane G."/>
            <person name="Meng A."/>
            <person name="Brown T."/>
            <person name="Cohen L."/>
        </authorList>
    </citation>
    <scope>NUCLEOTIDE SEQUENCE</scope>
    <source>
        <strain evidence="2">CCMP3105</strain>
    </source>
</reference>
<dbReference type="EMBL" id="HBNR01021985">
    <property type="protein sequence ID" value="CAE4575047.1"/>
    <property type="molecule type" value="Transcribed_RNA"/>
</dbReference>
<dbReference type="AlphaFoldDB" id="A0A7S4V3W3"/>
<name>A0A7S4V3W3_9DINO</name>
<accession>A0A7S4V3W3</accession>
<dbReference type="Pfam" id="PF02698">
    <property type="entry name" value="DUF218"/>
    <property type="match status" value="1"/>
</dbReference>
<feature type="domain" description="DUF218" evidence="1">
    <location>
        <begin position="11"/>
        <end position="128"/>
    </location>
</feature>
<sequence>MAGHFVPLCTAILVLGGEPERDTFAVQLSERSPTRLDVFDSSPGAGAEQRLAPLAKIGRLHLSWEAVDTVTNFSTMIPALLRFGVLHVLLVTSDYHMPRAEAIASVMLGAVGISFEPRPVPSTHPPEPGYKRHRDVIRAWLWRCTGWDLRWLASKLTKPGLRGARTASYGATPIGMGGHEV</sequence>